<dbReference type="NCBIfam" id="NF009506">
    <property type="entry name" value="PRK12864.1"/>
    <property type="match status" value="1"/>
</dbReference>
<dbReference type="EMBL" id="JAYGIE010000009">
    <property type="protein sequence ID" value="MEA5476720.1"/>
    <property type="molecule type" value="Genomic_DNA"/>
</dbReference>
<dbReference type="InterPro" id="IPR051807">
    <property type="entry name" value="Sec-metab_biosynth-assoc"/>
</dbReference>
<comment type="caution">
    <text evidence="3">The sequence shown here is derived from an EMBL/GenBank/DDBJ whole genome shotgun (WGS) entry which is preliminary data.</text>
</comment>
<comment type="similarity">
    <text evidence="1">Belongs to the YciI family.</text>
</comment>
<feature type="domain" description="YCII-related" evidence="2">
    <location>
        <begin position="7"/>
        <end position="89"/>
    </location>
</feature>
<proteinExistence type="inferred from homology"/>
<organism evidence="3 4">
    <name type="scientific">Pseudanabaena galeata UHCC 0370</name>
    <dbReference type="NCBI Taxonomy" id="3110310"/>
    <lineage>
        <taxon>Bacteria</taxon>
        <taxon>Bacillati</taxon>
        <taxon>Cyanobacteriota</taxon>
        <taxon>Cyanophyceae</taxon>
        <taxon>Pseudanabaenales</taxon>
        <taxon>Pseudanabaenaceae</taxon>
        <taxon>Pseudanabaena</taxon>
    </lineage>
</organism>
<dbReference type="Pfam" id="PF03795">
    <property type="entry name" value="YCII"/>
    <property type="match status" value="1"/>
</dbReference>
<dbReference type="Proteomes" id="UP001301388">
    <property type="component" value="Unassembled WGS sequence"/>
</dbReference>
<dbReference type="PANTHER" id="PTHR33606:SF3">
    <property type="entry name" value="PROTEIN YCII"/>
    <property type="match status" value="1"/>
</dbReference>
<dbReference type="Gene3D" id="3.30.70.1060">
    <property type="entry name" value="Dimeric alpha+beta barrel"/>
    <property type="match status" value="1"/>
</dbReference>
<evidence type="ECO:0000259" key="2">
    <source>
        <dbReference type="Pfam" id="PF03795"/>
    </source>
</evidence>
<keyword evidence="4" id="KW-1185">Reference proteome</keyword>
<reference evidence="3 4" key="1">
    <citation type="submission" date="2023-12" db="EMBL/GenBank/DDBJ databases">
        <title>Baltic Sea Cyanobacteria.</title>
        <authorList>
            <person name="Delbaje E."/>
            <person name="Fewer D.P."/>
            <person name="Shishido T.K."/>
        </authorList>
    </citation>
    <scope>NUCLEOTIDE SEQUENCE [LARGE SCALE GENOMIC DNA]</scope>
    <source>
        <strain evidence="3 4">UHCC 0370</strain>
    </source>
</reference>
<dbReference type="InterPro" id="IPR005545">
    <property type="entry name" value="YCII"/>
</dbReference>
<dbReference type="InterPro" id="IPR011008">
    <property type="entry name" value="Dimeric_a/b-barrel"/>
</dbReference>
<protein>
    <submittedName>
        <fullName evidence="3">YciI family protein</fullName>
    </submittedName>
</protein>
<accession>A0ABU5TEP0</accession>
<dbReference type="PANTHER" id="PTHR33606">
    <property type="entry name" value="PROTEIN YCII"/>
    <property type="match status" value="1"/>
</dbReference>
<gene>
    <name evidence="3" type="ORF">VB774_03720</name>
</gene>
<evidence type="ECO:0000256" key="1">
    <source>
        <dbReference type="ARBA" id="ARBA00007689"/>
    </source>
</evidence>
<evidence type="ECO:0000313" key="3">
    <source>
        <dbReference type="EMBL" id="MEA5476720.1"/>
    </source>
</evidence>
<name>A0ABU5TEP0_9CYAN</name>
<evidence type="ECO:0000313" key="4">
    <source>
        <dbReference type="Proteomes" id="UP001301388"/>
    </source>
</evidence>
<dbReference type="SUPFAM" id="SSF54909">
    <property type="entry name" value="Dimeric alpha+beta barrel"/>
    <property type="match status" value="1"/>
</dbReference>
<sequence>MSTELKKFVMWGSYCDNVLEKRVPFRQAHLDNLKALHEVGTLLTVGPTQDVTKVFAVYVATDMATARNLVESDPYWQNGIWTDYEIHEWIQVY</sequence>